<dbReference type="PROSITE" id="PS00107">
    <property type="entry name" value="PROTEIN_KINASE_ATP"/>
    <property type="match status" value="1"/>
</dbReference>
<dbReference type="Gene3D" id="1.10.8.10">
    <property type="entry name" value="DNA helicase RuvA subunit, C-terminal domain"/>
    <property type="match status" value="1"/>
</dbReference>
<dbReference type="FunFam" id="1.10.8.10:FF:000055">
    <property type="entry name" value="Non-specific serine/threonine protein kinase"/>
    <property type="match status" value="1"/>
</dbReference>
<feature type="domain" description="Protein kinase" evidence="13">
    <location>
        <begin position="43"/>
        <end position="295"/>
    </location>
</feature>
<comment type="similarity">
    <text evidence="1">Belongs to the protein kinase superfamily. CAMK Ser/Thr protein kinase family. SNF1 subfamily.</text>
</comment>
<keyword evidence="3" id="KW-0723">Serine/threonine-protein kinase</keyword>
<protein>
    <recommendedName>
        <fullName evidence="2">non-specific serine/threonine protein kinase</fullName>
        <ecNumber evidence="2">2.7.11.1</ecNumber>
    </recommendedName>
</protein>
<dbReference type="GO" id="GO:0005524">
    <property type="term" value="F:ATP binding"/>
    <property type="evidence" value="ECO:0007669"/>
    <property type="project" value="UniProtKB-UniRule"/>
</dbReference>
<evidence type="ECO:0000256" key="6">
    <source>
        <dbReference type="ARBA" id="ARBA00022741"/>
    </source>
</evidence>
<dbReference type="GO" id="GO:0106310">
    <property type="term" value="F:protein serine kinase activity"/>
    <property type="evidence" value="ECO:0007669"/>
    <property type="project" value="RHEA"/>
</dbReference>
<evidence type="ECO:0000256" key="11">
    <source>
        <dbReference type="PROSITE-ProRule" id="PRU10141"/>
    </source>
</evidence>
<dbReference type="InterPro" id="IPR032270">
    <property type="entry name" value="AMPK_C"/>
</dbReference>
<dbReference type="STRING" id="112268.A0A182VZW4"/>
<dbReference type="InterPro" id="IPR011009">
    <property type="entry name" value="Kinase-like_dom_sf"/>
</dbReference>
<comment type="catalytic activity">
    <reaction evidence="10">
        <text>L-seryl-[protein] + ATP = O-phospho-L-seryl-[protein] + ADP + H(+)</text>
        <dbReference type="Rhea" id="RHEA:17989"/>
        <dbReference type="Rhea" id="RHEA-COMP:9863"/>
        <dbReference type="Rhea" id="RHEA-COMP:11604"/>
        <dbReference type="ChEBI" id="CHEBI:15378"/>
        <dbReference type="ChEBI" id="CHEBI:29999"/>
        <dbReference type="ChEBI" id="CHEBI:30616"/>
        <dbReference type="ChEBI" id="CHEBI:83421"/>
        <dbReference type="ChEBI" id="CHEBI:456216"/>
        <dbReference type="EC" id="2.7.11.1"/>
    </reaction>
</comment>
<evidence type="ECO:0000256" key="7">
    <source>
        <dbReference type="ARBA" id="ARBA00022777"/>
    </source>
</evidence>
<dbReference type="VEuPathDB" id="VectorBase:AMIN003620"/>
<dbReference type="InterPro" id="IPR017441">
    <property type="entry name" value="Protein_kinase_ATP_BS"/>
</dbReference>
<dbReference type="FunFam" id="1.10.510.10:FF:000079">
    <property type="entry name" value="Non-specific serine/threonine protein kinase"/>
    <property type="match status" value="1"/>
</dbReference>
<dbReference type="GO" id="GO:0004679">
    <property type="term" value="F:AMP-activated protein kinase activity"/>
    <property type="evidence" value="ECO:0007669"/>
    <property type="project" value="UniProtKB-ARBA"/>
</dbReference>
<dbReference type="InterPro" id="IPR028375">
    <property type="entry name" value="KA1/Ssp2_C"/>
</dbReference>
<dbReference type="CDD" id="cd14079">
    <property type="entry name" value="STKc_AMPK_alpha"/>
    <property type="match status" value="1"/>
</dbReference>
<dbReference type="Pfam" id="PF16579">
    <property type="entry name" value="AdenylateSensor"/>
    <property type="match status" value="1"/>
</dbReference>
<evidence type="ECO:0000256" key="9">
    <source>
        <dbReference type="ARBA" id="ARBA00047899"/>
    </source>
</evidence>
<evidence type="ECO:0000256" key="10">
    <source>
        <dbReference type="ARBA" id="ARBA00048679"/>
    </source>
</evidence>
<dbReference type="PROSITE" id="PS50011">
    <property type="entry name" value="PROTEIN_KINASE_DOM"/>
    <property type="match status" value="1"/>
</dbReference>
<sequence>MSVEYTPRRRSVFPGGKPLLDKMADKGSQPSSTVQPLVKIGHYSLGSTLGTGSFGKVKIGEHQVTKHKVAVKILNRQKIKSLDVVGKIRREIQNLKLFRHPHIIKLYQVISTPTDIFMIMEYVSGGELFDYIVKNGKLQESEARRFFQQIISGVDYCHRHMIVHRDLKPENLLLDHNRHVKIADFGLSNMMLDGEFLRTSCGSPNYAAPEVISGKLYAGPEVDIWSCGVILYALLCGTLPFDDEHVPTLFRKIKSGVFPIPEYLNKQVVSLLCQMLQVDPLKRATVEEIKKHEWFQKELPAYLFPSPVEQDSSVVDTNAIREVCDKFGVKEHEVHNALLSGDPHDQLAIAYHLIIDNKRIADEAAKAELKEFYVAGSPPPPGADSKFGIPQGPASLGGASAQGTPNEPFKSPSIHPERIAPLRERPVNTTAQNVPSPALSNMSPSAVMPIDKHRGTPVKRAKWHLGIRSQSKPNDIMLEVYRAMKALDFEWKIINPYHVRVRKYNARNDKHVKMSLQLYQVDPKNYLLDFKSLTNDEVEQGDDVIMESLTPPPPVGFGGMGIPNLQPSGHHTMEFFEMCGALIAQLAR</sequence>
<dbReference type="SUPFAM" id="SSF103243">
    <property type="entry name" value="KA1-like"/>
    <property type="match status" value="1"/>
</dbReference>
<keyword evidence="7" id="KW-0418">Kinase</keyword>
<keyword evidence="15" id="KW-1185">Reference proteome</keyword>
<evidence type="ECO:0000256" key="1">
    <source>
        <dbReference type="ARBA" id="ARBA00006234"/>
    </source>
</evidence>
<evidence type="ECO:0000256" key="5">
    <source>
        <dbReference type="ARBA" id="ARBA00022679"/>
    </source>
</evidence>
<dbReference type="PANTHER" id="PTHR24346">
    <property type="entry name" value="MAP/MICROTUBULE AFFINITY-REGULATING KINASE"/>
    <property type="match status" value="1"/>
</dbReference>
<dbReference type="EnsemblMetazoa" id="AMIN003620-RA">
    <property type="protein sequence ID" value="AMIN003620-PA"/>
    <property type="gene ID" value="AMIN003620"/>
</dbReference>
<evidence type="ECO:0000313" key="14">
    <source>
        <dbReference type="EnsemblMetazoa" id="AMIN003620-PA"/>
    </source>
</evidence>
<keyword evidence="6 11" id="KW-0547">Nucleotide-binding</keyword>
<dbReference type="PANTHER" id="PTHR24346:SF110">
    <property type="entry name" value="NON-SPECIFIC SERINE_THREONINE PROTEIN KINASE"/>
    <property type="match status" value="1"/>
</dbReference>
<evidence type="ECO:0000313" key="15">
    <source>
        <dbReference type="Proteomes" id="UP000075920"/>
    </source>
</evidence>
<dbReference type="Gene3D" id="1.10.510.10">
    <property type="entry name" value="Transferase(Phosphotransferase) domain 1"/>
    <property type="match status" value="1"/>
</dbReference>
<comment type="catalytic activity">
    <reaction evidence="9">
        <text>L-threonyl-[protein] + ATP = O-phospho-L-threonyl-[protein] + ADP + H(+)</text>
        <dbReference type="Rhea" id="RHEA:46608"/>
        <dbReference type="Rhea" id="RHEA-COMP:11060"/>
        <dbReference type="Rhea" id="RHEA-COMP:11605"/>
        <dbReference type="ChEBI" id="CHEBI:15378"/>
        <dbReference type="ChEBI" id="CHEBI:30013"/>
        <dbReference type="ChEBI" id="CHEBI:30616"/>
        <dbReference type="ChEBI" id="CHEBI:61977"/>
        <dbReference type="ChEBI" id="CHEBI:456216"/>
        <dbReference type="EC" id="2.7.11.1"/>
    </reaction>
</comment>
<evidence type="ECO:0000256" key="3">
    <source>
        <dbReference type="ARBA" id="ARBA00022527"/>
    </source>
</evidence>
<dbReference type="GO" id="GO:0005737">
    <property type="term" value="C:cytoplasm"/>
    <property type="evidence" value="ECO:0007669"/>
    <property type="project" value="TreeGrafter"/>
</dbReference>
<dbReference type="FunFam" id="3.30.310.80:FF:000014">
    <property type="entry name" value="Non-specific serine/threonine protein kinase"/>
    <property type="match status" value="1"/>
</dbReference>
<feature type="binding site" evidence="11">
    <location>
        <position position="72"/>
    </location>
    <ligand>
        <name>ATP</name>
        <dbReference type="ChEBI" id="CHEBI:30616"/>
    </ligand>
</feature>
<organism evidence="14 15">
    <name type="scientific">Anopheles minimus</name>
    <dbReference type="NCBI Taxonomy" id="112268"/>
    <lineage>
        <taxon>Eukaryota</taxon>
        <taxon>Metazoa</taxon>
        <taxon>Ecdysozoa</taxon>
        <taxon>Arthropoda</taxon>
        <taxon>Hexapoda</taxon>
        <taxon>Insecta</taxon>
        <taxon>Pterygota</taxon>
        <taxon>Neoptera</taxon>
        <taxon>Endopterygota</taxon>
        <taxon>Diptera</taxon>
        <taxon>Nematocera</taxon>
        <taxon>Culicoidea</taxon>
        <taxon>Culicidae</taxon>
        <taxon>Anophelinae</taxon>
        <taxon>Anopheles</taxon>
    </lineage>
</organism>
<dbReference type="CDD" id="cd12122">
    <property type="entry name" value="AMPKA_C"/>
    <property type="match status" value="1"/>
</dbReference>
<dbReference type="FunFam" id="3.30.200.20:FF:000136">
    <property type="entry name" value="Non-specific serine/threonine protein kinase"/>
    <property type="match status" value="1"/>
</dbReference>
<dbReference type="Pfam" id="PF00069">
    <property type="entry name" value="Pkinase"/>
    <property type="match status" value="1"/>
</dbReference>
<dbReference type="InterPro" id="IPR008271">
    <property type="entry name" value="Ser/Thr_kinase_AS"/>
</dbReference>
<dbReference type="GO" id="GO:0043050">
    <property type="term" value="P:nematode pharyngeal pumping"/>
    <property type="evidence" value="ECO:0007669"/>
    <property type="project" value="UniProtKB-ARBA"/>
</dbReference>
<dbReference type="InterPro" id="IPR049020">
    <property type="entry name" value="PRKAA1/2_AID"/>
</dbReference>
<dbReference type="Gene3D" id="3.30.310.80">
    <property type="entry name" value="Kinase associated domain 1, KA1"/>
    <property type="match status" value="1"/>
</dbReference>
<dbReference type="GO" id="GO:0035556">
    <property type="term" value="P:intracellular signal transduction"/>
    <property type="evidence" value="ECO:0007669"/>
    <property type="project" value="TreeGrafter"/>
</dbReference>
<dbReference type="InterPro" id="IPR000719">
    <property type="entry name" value="Prot_kinase_dom"/>
</dbReference>
<dbReference type="GO" id="GO:0120025">
    <property type="term" value="C:plasma membrane bounded cell projection"/>
    <property type="evidence" value="ECO:0007669"/>
    <property type="project" value="UniProtKB-ARBA"/>
</dbReference>
<keyword evidence="5" id="KW-0808">Transferase</keyword>
<keyword evidence="4" id="KW-0597">Phosphoprotein</keyword>
<proteinExistence type="inferred from homology"/>
<dbReference type="CDD" id="cd14336">
    <property type="entry name" value="UBA_AID_AMPKalpha"/>
    <property type="match status" value="1"/>
</dbReference>
<evidence type="ECO:0000256" key="8">
    <source>
        <dbReference type="ARBA" id="ARBA00022840"/>
    </source>
</evidence>
<dbReference type="Gene3D" id="3.30.200.20">
    <property type="entry name" value="Phosphorylase Kinase, domain 1"/>
    <property type="match status" value="1"/>
</dbReference>
<name>A0A182VZW4_9DIPT</name>
<reference evidence="15" key="1">
    <citation type="submission" date="2013-03" db="EMBL/GenBank/DDBJ databases">
        <title>The Genome Sequence of Anopheles minimus MINIMUS1.</title>
        <authorList>
            <consortium name="The Broad Institute Genomics Platform"/>
            <person name="Neafsey D.E."/>
            <person name="Walton C."/>
            <person name="Walker B."/>
            <person name="Young S.K."/>
            <person name="Zeng Q."/>
            <person name="Gargeya S."/>
            <person name="Fitzgerald M."/>
            <person name="Haas B."/>
            <person name="Abouelleil A."/>
            <person name="Allen A.W."/>
            <person name="Alvarado L."/>
            <person name="Arachchi H.M."/>
            <person name="Berlin A.M."/>
            <person name="Chapman S.B."/>
            <person name="Gainer-Dewar J."/>
            <person name="Goldberg J."/>
            <person name="Griggs A."/>
            <person name="Gujja S."/>
            <person name="Hansen M."/>
            <person name="Howarth C."/>
            <person name="Imamovic A."/>
            <person name="Ireland A."/>
            <person name="Larimer J."/>
            <person name="McCowan C."/>
            <person name="Murphy C."/>
            <person name="Pearson M."/>
            <person name="Poon T.W."/>
            <person name="Priest M."/>
            <person name="Roberts A."/>
            <person name="Saif S."/>
            <person name="Shea T."/>
            <person name="Sisk P."/>
            <person name="Sykes S."/>
            <person name="Wortman J."/>
            <person name="Nusbaum C."/>
            <person name="Birren B."/>
        </authorList>
    </citation>
    <scope>NUCLEOTIDE SEQUENCE [LARGE SCALE GENOMIC DNA]</scope>
    <source>
        <strain evidence="15">MINIMUS1</strain>
    </source>
</reference>
<dbReference type="AlphaFoldDB" id="A0A182VZW4"/>
<feature type="region of interest" description="Disordered" evidence="12">
    <location>
        <begin position="380"/>
        <end position="412"/>
    </location>
</feature>
<keyword evidence="8 11" id="KW-0067">ATP-binding</keyword>
<feature type="region of interest" description="Disordered" evidence="12">
    <location>
        <begin position="1"/>
        <end position="33"/>
    </location>
</feature>
<dbReference type="SMART" id="SM00220">
    <property type="entry name" value="S_TKc"/>
    <property type="match status" value="1"/>
</dbReference>
<evidence type="ECO:0000256" key="4">
    <source>
        <dbReference type="ARBA" id="ARBA00022553"/>
    </source>
</evidence>
<accession>A0A182VZW4</accession>
<dbReference type="SUPFAM" id="SSF56112">
    <property type="entry name" value="Protein kinase-like (PK-like)"/>
    <property type="match status" value="1"/>
</dbReference>
<dbReference type="Proteomes" id="UP000075920">
    <property type="component" value="Unassembled WGS sequence"/>
</dbReference>
<evidence type="ECO:0000256" key="12">
    <source>
        <dbReference type="SAM" id="MobiDB-lite"/>
    </source>
</evidence>
<evidence type="ECO:0000259" key="13">
    <source>
        <dbReference type="PROSITE" id="PS50011"/>
    </source>
</evidence>
<evidence type="ECO:0000256" key="2">
    <source>
        <dbReference type="ARBA" id="ARBA00012513"/>
    </source>
</evidence>
<dbReference type="EC" id="2.7.11.1" evidence="2"/>
<dbReference type="Pfam" id="PF21147">
    <property type="entry name" value="AMPK_alpha_AID"/>
    <property type="match status" value="1"/>
</dbReference>
<reference evidence="14" key="2">
    <citation type="submission" date="2020-05" db="UniProtKB">
        <authorList>
            <consortium name="EnsemblMetazoa"/>
        </authorList>
    </citation>
    <scope>IDENTIFICATION</scope>
    <source>
        <strain evidence="14">MINIMUS1</strain>
    </source>
</reference>
<dbReference type="PROSITE" id="PS00108">
    <property type="entry name" value="PROTEIN_KINASE_ST"/>
    <property type="match status" value="1"/>
</dbReference>